<comment type="caution">
    <text evidence="2">The sequence shown here is derived from an EMBL/GenBank/DDBJ whole genome shotgun (WGS) entry which is preliminary data.</text>
</comment>
<dbReference type="RefSeq" id="WP_158219049.1">
    <property type="nucleotide sequence ID" value="NZ_BJUN01000001.1"/>
</dbReference>
<evidence type="ECO:0000313" key="2">
    <source>
        <dbReference type="EMBL" id="GEK57271.1"/>
    </source>
</evidence>
<accession>A0A510Y355</accession>
<reference evidence="2 3" key="1">
    <citation type="submission" date="2019-07" db="EMBL/GenBank/DDBJ databases">
        <title>Whole genome shotgun sequence of Marinococcus halophilus NBRC 102359.</title>
        <authorList>
            <person name="Hosoyama A."/>
            <person name="Uohara A."/>
            <person name="Ohji S."/>
            <person name="Ichikawa N."/>
        </authorList>
    </citation>
    <scope>NUCLEOTIDE SEQUENCE [LARGE SCALE GENOMIC DNA]</scope>
    <source>
        <strain evidence="2 3">NBRC 102359</strain>
    </source>
</reference>
<feature type="transmembrane region" description="Helical" evidence="1">
    <location>
        <begin position="7"/>
        <end position="25"/>
    </location>
</feature>
<protein>
    <submittedName>
        <fullName evidence="2">Uncharacterized protein</fullName>
    </submittedName>
</protein>
<organism evidence="2 3">
    <name type="scientific">Marinococcus halophilus</name>
    <dbReference type="NCBI Taxonomy" id="1371"/>
    <lineage>
        <taxon>Bacteria</taxon>
        <taxon>Bacillati</taxon>
        <taxon>Bacillota</taxon>
        <taxon>Bacilli</taxon>
        <taxon>Bacillales</taxon>
        <taxon>Bacillaceae</taxon>
        <taxon>Marinococcus</taxon>
    </lineage>
</organism>
<sequence>MTKIQWLYLLLATLAIFGIASIGIAIAEASIIIAIVSIAVTCSAFYFARKLKARSAA</sequence>
<dbReference type="Proteomes" id="UP000321051">
    <property type="component" value="Unassembled WGS sequence"/>
</dbReference>
<keyword evidence="1" id="KW-0472">Membrane</keyword>
<evidence type="ECO:0000313" key="3">
    <source>
        <dbReference type="Proteomes" id="UP000321051"/>
    </source>
</evidence>
<keyword evidence="3" id="KW-1185">Reference proteome</keyword>
<name>A0A510Y355_MARHA</name>
<keyword evidence="1" id="KW-1133">Transmembrane helix</keyword>
<gene>
    <name evidence="2" type="ORF">MHA01_01760</name>
</gene>
<dbReference type="InterPro" id="IPR035211">
    <property type="entry name" value="DUF5325"/>
</dbReference>
<evidence type="ECO:0000256" key="1">
    <source>
        <dbReference type="SAM" id="Phobius"/>
    </source>
</evidence>
<keyword evidence="1" id="KW-0812">Transmembrane</keyword>
<feature type="transmembrane region" description="Helical" evidence="1">
    <location>
        <begin position="31"/>
        <end position="48"/>
    </location>
</feature>
<dbReference type="EMBL" id="BJUN01000001">
    <property type="protein sequence ID" value="GEK57271.1"/>
    <property type="molecule type" value="Genomic_DNA"/>
</dbReference>
<dbReference type="AlphaFoldDB" id="A0A510Y355"/>
<dbReference type="Pfam" id="PF17259">
    <property type="entry name" value="DUF5325"/>
    <property type="match status" value="1"/>
</dbReference>
<proteinExistence type="predicted"/>